<reference evidence="2" key="1">
    <citation type="submission" date="2020-05" db="EMBL/GenBank/DDBJ databases">
        <title>WGS assembly of Panicum virgatum.</title>
        <authorList>
            <person name="Lovell J.T."/>
            <person name="Jenkins J."/>
            <person name="Shu S."/>
            <person name="Juenger T.E."/>
            <person name="Schmutz J."/>
        </authorList>
    </citation>
    <scope>NUCLEOTIDE SEQUENCE</scope>
    <source>
        <strain evidence="2">AP13</strain>
    </source>
</reference>
<protein>
    <submittedName>
        <fullName evidence="2">Uncharacterized protein</fullName>
    </submittedName>
</protein>
<accession>A0A8T0T7C2</accession>
<feature type="compositionally biased region" description="Low complexity" evidence="1">
    <location>
        <begin position="34"/>
        <end position="67"/>
    </location>
</feature>
<gene>
    <name evidence="2" type="ORF">PVAP13_4NG118819</name>
</gene>
<sequence length="134" mass="14758">MKKEEKIVSQERNRVDSRSKGNRHRRNRVGQAESFPSSFLPLPSGSGARASAPPRAHPSRSAALPPARASLEPCLRIPLARCPPFHNLAGARRRPELPAAPPQSPEHTPAIAALRAKFLLQIFRAKPLRLQSRS</sequence>
<dbReference type="AlphaFoldDB" id="A0A8T0T7C2"/>
<proteinExistence type="predicted"/>
<keyword evidence="3" id="KW-1185">Reference proteome</keyword>
<feature type="region of interest" description="Disordered" evidence="1">
    <location>
        <begin position="1"/>
        <end position="67"/>
    </location>
</feature>
<evidence type="ECO:0000313" key="2">
    <source>
        <dbReference type="EMBL" id="KAG2605074.1"/>
    </source>
</evidence>
<organism evidence="2 3">
    <name type="scientific">Panicum virgatum</name>
    <name type="common">Blackwell switchgrass</name>
    <dbReference type="NCBI Taxonomy" id="38727"/>
    <lineage>
        <taxon>Eukaryota</taxon>
        <taxon>Viridiplantae</taxon>
        <taxon>Streptophyta</taxon>
        <taxon>Embryophyta</taxon>
        <taxon>Tracheophyta</taxon>
        <taxon>Spermatophyta</taxon>
        <taxon>Magnoliopsida</taxon>
        <taxon>Liliopsida</taxon>
        <taxon>Poales</taxon>
        <taxon>Poaceae</taxon>
        <taxon>PACMAD clade</taxon>
        <taxon>Panicoideae</taxon>
        <taxon>Panicodae</taxon>
        <taxon>Paniceae</taxon>
        <taxon>Panicinae</taxon>
        <taxon>Panicum</taxon>
        <taxon>Panicum sect. Hiantes</taxon>
    </lineage>
</organism>
<evidence type="ECO:0000313" key="3">
    <source>
        <dbReference type="Proteomes" id="UP000823388"/>
    </source>
</evidence>
<comment type="caution">
    <text evidence="2">The sequence shown here is derived from an EMBL/GenBank/DDBJ whole genome shotgun (WGS) entry which is preliminary data.</text>
</comment>
<feature type="compositionally biased region" description="Basic and acidic residues" evidence="1">
    <location>
        <begin position="1"/>
        <end position="19"/>
    </location>
</feature>
<name>A0A8T0T7C2_PANVG</name>
<evidence type="ECO:0000256" key="1">
    <source>
        <dbReference type="SAM" id="MobiDB-lite"/>
    </source>
</evidence>
<dbReference type="EMBL" id="CM029044">
    <property type="protein sequence ID" value="KAG2605074.1"/>
    <property type="molecule type" value="Genomic_DNA"/>
</dbReference>
<dbReference type="Proteomes" id="UP000823388">
    <property type="component" value="Chromosome 4N"/>
</dbReference>